<reference evidence="2 3" key="1">
    <citation type="journal article" date="2019" name="Sci. Rep.">
        <title>Orb-weaving spider Araneus ventricosus genome elucidates the spidroin gene catalogue.</title>
        <authorList>
            <person name="Kono N."/>
            <person name="Nakamura H."/>
            <person name="Ohtoshi R."/>
            <person name="Moran D.A.P."/>
            <person name="Shinohara A."/>
            <person name="Yoshida Y."/>
            <person name="Fujiwara M."/>
            <person name="Mori M."/>
            <person name="Tomita M."/>
            <person name="Arakawa K."/>
        </authorList>
    </citation>
    <scope>NUCLEOTIDE SEQUENCE [LARGE SCALE GENOMIC DNA]</scope>
</reference>
<protein>
    <submittedName>
        <fullName evidence="2">Uncharacterized protein</fullName>
    </submittedName>
</protein>
<evidence type="ECO:0000313" key="2">
    <source>
        <dbReference type="EMBL" id="GBM27584.1"/>
    </source>
</evidence>
<dbReference type="EMBL" id="BGPR01170048">
    <property type="protein sequence ID" value="GBM27584.1"/>
    <property type="molecule type" value="Genomic_DNA"/>
</dbReference>
<name>A0A4Y2EIA7_ARAVE</name>
<proteinExistence type="predicted"/>
<keyword evidence="3" id="KW-1185">Reference proteome</keyword>
<sequence length="132" mass="15037">MVPLLRFIIFRRRVFPVFVLSLCVSFLNENGPRWPSVFGDAKENWRENSTHPKLQVYLVFTSLLEENLVPDECLEPKLGAKFGLRPVVATDFPLELSQQFLSFASSMGIVMQEHDSITQHSRAFASDGFTMA</sequence>
<comment type="caution">
    <text evidence="2">The sequence shown here is derived from an EMBL/GenBank/DDBJ whole genome shotgun (WGS) entry which is preliminary data.</text>
</comment>
<dbReference type="AlphaFoldDB" id="A0A4Y2EIA7"/>
<evidence type="ECO:0000256" key="1">
    <source>
        <dbReference type="SAM" id="SignalP"/>
    </source>
</evidence>
<gene>
    <name evidence="2" type="ORF">AVEN_101315_1</name>
</gene>
<keyword evidence="1" id="KW-0732">Signal</keyword>
<feature type="signal peptide" evidence="1">
    <location>
        <begin position="1"/>
        <end position="16"/>
    </location>
</feature>
<organism evidence="2 3">
    <name type="scientific">Araneus ventricosus</name>
    <name type="common">Orbweaver spider</name>
    <name type="synonym">Epeira ventricosa</name>
    <dbReference type="NCBI Taxonomy" id="182803"/>
    <lineage>
        <taxon>Eukaryota</taxon>
        <taxon>Metazoa</taxon>
        <taxon>Ecdysozoa</taxon>
        <taxon>Arthropoda</taxon>
        <taxon>Chelicerata</taxon>
        <taxon>Arachnida</taxon>
        <taxon>Araneae</taxon>
        <taxon>Araneomorphae</taxon>
        <taxon>Entelegynae</taxon>
        <taxon>Araneoidea</taxon>
        <taxon>Araneidae</taxon>
        <taxon>Araneus</taxon>
    </lineage>
</organism>
<dbReference type="Proteomes" id="UP000499080">
    <property type="component" value="Unassembled WGS sequence"/>
</dbReference>
<evidence type="ECO:0000313" key="3">
    <source>
        <dbReference type="Proteomes" id="UP000499080"/>
    </source>
</evidence>
<feature type="chain" id="PRO_5021501204" evidence="1">
    <location>
        <begin position="17"/>
        <end position="132"/>
    </location>
</feature>
<accession>A0A4Y2EIA7</accession>